<evidence type="ECO:0000313" key="3">
    <source>
        <dbReference type="Proteomes" id="UP000291562"/>
    </source>
</evidence>
<dbReference type="RefSeq" id="WP_129834128.1">
    <property type="nucleotide sequence ID" value="NZ_CP035704.1"/>
</dbReference>
<evidence type="ECO:0000256" key="1">
    <source>
        <dbReference type="SAM" id="Phobius"/>
    </source>
</evidence>
<proteinExistence type="predicted"/>
<feature type="transmembrane region" description="Helical" evidence="1">
    <location>
        <begin position="32"/>
        <end position="65"/>
    </location>
</feature>
<evidence type="ECO:0000313" key="2">
    <source>
        <dbReference type="EMBL" id="QBB71280.1"/>
    </source>
</evidence>
<keyword evidence="1" id="KW-1133">Transmembrane helix</keyword>
<dbReference type="Proteomes" id="UP000291562">
    <property type="component" value="Chromosome"/>
</dbReference>
<dbReference type="OrthoDB" id="5698243at2"/>
<name>A0A411HLK2_9GAMM</name>
<evidence type="ECO:0008006" key="4">
    <source>
        <dbReference type="Google" id="ProtNLM"/>
    </source>
</evidence>
<gene>
    <name evidence="2" type="ORF">ELE36_13455</name>
</gene>
<feature type="transmembrane region" description="Helical" evidence="1">
    <location>
        <begin position="98"/>
        <end position="115"/>
    </location>
</feature>
<sequence>MSAQPTPPPLAIIPFWNRLREITLYPAHMGSMITIVILSICQLVVFLPGILLPLILALLVTVAIYKYAFECLRATANGNMEPPEIGMSAGASLGWKQIWLMLILIFVAALGVRLLHPVLSIALIVFIGFSLPGATMTLAMDESLGSALNPAKWISICTRIGWSYLALVFLCLVIFLSEAYAATIVQKFLPRFVATVGVAFVSNYAVVAMYHLMGYMIYQYHDAVGFEPAAPQLARLKARPDPDQELLDQVGALVREGKLEAATEMLRVHLRSRGGTDSVHTQYRKLLRLTDDKTESLRHGQEYLNILLAQDKDRVALDLLRDCQTLDPTFAPSDAEQITRLAHKAAQLGQPQVALRLLSGFHKRFARSSDTPRNYLLVANLLHERMSEDAKACGVLQYLKTTYPGHALMPEIDAQLAVIQRIMAAAGAAKVATQPVKTSAP</sequence>
<keyword evidence="3" id="KW-1185">Reference proteome</keyword>
<dbReference type="AlphaFoldDB" id="A0A411HLK2"/>
<accession>A0A411HLK2</accession>
<keyword evidence="1" id="KW-0472">Membrane</keyword>
<dbReference type="KEGG" id="xbc:ELE36_13455"/>
<reference evidence="2 3" key="1">
    <citation type="submission" date="2019-01" db="EMBL/GenBank/DDBJ databases">
        <title>Pseudolysobacter antarctica gen. nov., sp. nov., isolated from Fildes Peninsula, Antarctica.</title>
        <authorList>
            <person name="Wei Z."/>
            <person name="Peng F."/>
        </authorList>
    </citation>
    <scope>NUCLEOTIDE SEQUENCE [LARGE SCALE GENOMIC DNA]</scope>
    <source>
        <strain evidence="2 3">AQ6-296</strain>
    </source>
</reference>
<feature type="transmembrane region" description="Helical" evidence="1">
    <location>
        <begin position="121"/>
        <end position="140"/>
    </location>
</feature>
<keyword evidence="1" id="KW-0812">Transmembrane</keyword>
<feature type="transmembrane region" description="Helical" evidence="1">
    <location>
        <begin position="188"/>
        <end position="210"/>
    </location>
</feature>
<feature type="transmembrane region" description="Helical" evidence="1">
    <location>
        <begin position="161"/>
        <end position="182"/>
    </location>
</feature>
<organism evidence="2 3">
    <name type="scientific">Pseudolysobacter antarcticus</name>
    <dbReference type="NCBI Taxonomy" id="2511995"/>
    <lineage>
        <taxon>Bacteria</taxon>
        <taxon>Pseudomonadati</taxon>
        <taxon>Pseudomonadota</taxon>
        <taxon>Gammaproteobacteria</taxon>
        <taxon>Lysobacterales</taxon>
        <taxon>Rhodanobacteraceae</taxon>
        <taxon>Pseudolysobacter</taxon>
    </lineage>
</organism>
<dbReference type="EMBL" id="CP035704">
    <property type="protein sequence ID" value="QBB71280.1"/>
    <property type="molecule type" value="Genomic_DNA"/>
</dbReference>
<protein>
    <recommendedName>
        <fullName evidence="4">Tetratricopeptide repeat protein</fullName>
    </recommendedName>
</protein>